<proteinExistence type="predicted"/>
<feature type="non-terminal residue" evidence="1">
    <location>
        <position position="1"/>
    </location>
</feature>
<gene>
    <name evidence="1" type="ORF">HAX54_027095</name>
</gene>
<keyword evidence="2" id="KW-1185">Reference proteome</keyword>
<organism evidence="1 2">
    <name type="scientific">Datura stramonium</name>
    <name type="common">Jimsonweed</name>
    <name type="synonym">Common thornapple</name>
    <dbReference type="NCBI Taxonomy" id="4076"/>
    <lineage>
        <taxon>Eukaryota</taxon>
        <taxon>Viridiplantae</taxon>
        <taxon>Streptophyta</taxon>
        <taxon>Embryophyta</taxon>
        <taxon>Tracheophyta</taxon>
        <taxon>Spermatophyta</taxon>
        <taxon>Magnoliopsida</taxon>
        <taxon>eudicotyledons</taxon>
        <taxon>Gunneridae</taxon>
        <taxon>Pentapetalae</taxon>
        <taxon>asterids</taxon>
        <taxon>lamiids</taxon>
        <taxon>Solanales</taxon>
        <taxon>Solanaceae</taxon>
        <taxon>Solanoideae</taxon>
        <taxon>Datureae</taxon>
        <taxon>Datura</taxon>
    </lineage>
</organism>
<evidence type="ECO:0000313" key="2">
    <source>
        <dbReference type="Proteomes" id="UP000823775"/>
    </source>
</evidence>
<sequence length="53" mass="5849">GGENVDFKCTKLLEERVVMSPDDPLSNSSNWERSENGLWLVVAMGQGTTHQVS</sequence>
<name>A0ABS8V397_DATST</name>
<dbReference type="Proteomes" id="UP000823775">
    <property type="component" value="Unassembled WGS sequence"/>
</dbReference>
<reference evidence="1 2" key="1">
    <citation type="journal article" date="2021" name="BMC Genomics">
        <title>Datura genome reveals duplications of psychoactive alkaloid biosynthetic genes and high mutation rate following tissue culture.</title>
        <authorList>
            <person name="Rajewski A."/>
            <person name="Carter-House D."/>
            <person name="Stajich J."/>
            <person name="Litt A."/>
        </authorList>
    </citation>
    <scope>NUCLEOTIDE SEQUENCE [LARGE SCALE GENOMIC DNA]</scope>
    <source>
        <strain evidence="1">AR-01</strain>
    </source>
</reference>
<dbReference type="EMBL" id="JACEIK010003294">
    <property type="protein sequence ID" value="MCD9641149.1"/>
    <property type="molecule type" value="Genomic_DNA"/>
</dbReference>
<evidence type="ECO:0000313" key="1">
    <source>
        <dbReference type="EMBL" id="MCD9641149.1"/>
    </source>
</evidence>
<comment type="caution">
    <text evidence="1">The sequence shown here is derived from an EMBL/GenBank/DDBJ whole genome shotgun (WGS) entry which is preliminary data.</text>
</comment>
<protein>
    <submittedName>
        <fullName evidence="1">Uncharacterized protein</fullName>
    </submittedName>
</protein>
<accession>A0ABS8V397</accession>